<evidence type="ECO:0000256" key="7">
    <source>
        <dbReference type="SAM" id="MobiDB-lite"/>
    </source>
</evidence>
<dbReference type="STRING" id="1314790.A0A1Y1Y5S4"/>
<dbReference type="GO" id="GO:0006357">
    <property type="term" value="P:regulation of transcription by RNA polymerase II"/>
    <property type="evidence" value="ECO:0007669"/>
    <property type="project" value="TreeGrafter"/>
</dbReference>
<dbReference type="CDD" id="cd00086">
    <property type="entry name" value="homeodomain"/>
    <property type="match status" value="1"/>
</dbReference>
<name>A0A1Y1Y5S4_9FUNG</name>
<comment type="caution">
    <text evidence="9">The sequence shown here is derived from an EMBL/GenBank/DDBJ whole genome shotgun (WGS) entry which is preliminary data.</text>
</comment>
<gene>
    <name evidence="9" type="ORF">K493DRAFT_188658</name>
</gene>
<dbReference type="GO" id="GO:0005634">
    <property type="term" value="C:nucleus"/>
    <property type="evidence" value="ECO:0007669"/>
    <property type="project" value="UniProtKB-SubCell"/>
</dbReference>
<protein>
    <submittedName>
        <fullName evidence="9">Homeodomain-like protein</fullName>
    </submittedName>
</protein>
<dbReference type="PANTHER" id="PTHR24324:SF5">
    <property type="entry name" value="HEMATOPOIETICALLY-EXPRESSED HOMEOBOX PROTEIN HHEX"/>
    <property type="match status" value="1"/>
</dbReference>
<organism evidence="9 10">
    <name type="scientific">Basidiobolus meristosporus CBS 931.73</name>
    <dbReference type="NCBI Taxonomy" id="1314790"/>
    <lineage>
        <taxon>Eukaryota</taxon>
        <taxon>Fungi</taxon>
        <taxon>Fungi incertae sedis</taxon>
        <taxon>Zoopagomycota</taxon>
        <taxon>Entomophthoromycotina</taxon>
        <taxon>Basidiobolomycetes</taxon>
        <taxon>Basidiobolales</taxon>
        <taxon>Basidiobolaceae</taxon>
        <taxon>Basidiobolus</taxon>
    </lineage>
</organism>
<evidence type="ECO:0000256" key="6">
    <source>
        <dbReference type="RuleBase" id="RU000682"/>
    </source>
</evidence>
<evidence type="ECO:0000256" key="4">
    <source>
        <dbReference type="ARBA" id="ARBA00023242"/>
    </source>
</evidence>
<evidence type="ECO:0000259" key="8">
    <source>
        <dbReference type="PROSITE" id="PS50071"/>
    </source>
</evidence>
<dbReference type="EMBL" id="MCFE01000242">
    <property type="protein sequence ID" value="ORX93235.1"/>
    <property type="molecule type" value="Genomic_DNA"/>
</dbReference>
<keyword evidence="10" id="KW-1185">Reference proteome</keyword>
<reference evidence="9 10" key="1">
    <citation type="submission" date="2016-07" db="EMBL/GenBank/DDBJ databases">
        <title>Pervasive Adenine N6-methylation of Active Genes in Fungi.</title>
        <authorList>
            <consortium name="DOE Joint Genome Institute"/>
            <person name="Mondo S.J."/>
            <person name="Dannebaum R.O."/>
            <person name="Kuo R.C."/>
            <person name="Labutti K."/>
            <person name="Haridas S."/>
            <person name="Kuo A."/>
            <person name="Salamov A."/>
            <person name="Ahrendt S.R."/>
            <person name="Lipzen A."/>
            <person name="Sullivan W."/>
            <person name="Andreopoulos W.B."/>
            <person name="Clum A."/>
            <person name="Lindquist E."/>
            <person name="Daum C."/>
            <person name="Ramamoorthy G.K."/>
            <person name="Gryganskyi A."/>
            <person name="Culley D."/>
            <person name="Magnuson J.K."/>
            <person name="James T.Y."/>
            <person name="O'Malley M.A."/>
            <person name="Stajich J.E."/>
            <person name="Spatafora J.W."/>
            <person name="Visel A."/>
            <person name="Grigoriev I.V."/>
        </authorList>
    </citation>
    <scope>NUCLEOTIDE SEQUENCE [LARGE SCALE GENOMIC DNA]</scope>
    <source>
        <strain evidence="9 10">CBS 931.73</strain>
    </source>
</reference>
<dbReference type="GO" id="GO:0030154">
    <property type="term" value="P:cell differentiation"/>
    <property type="evidence" value="ECO:0007669"/>
    <property type="project" value="TreeGrafter"/>
</dbReference>
<dbReference type="InterPro" id="IPR009057">
    <property type="entry name" value="Homeodomain-like_sf"/>
</dbReference>
<evidence type="ECO:0000256" key="5">
    <source>
        <dbReference type="PROSITE-ProRule" id="PRU00108"/>
    </source>
</evidence>
<evidence type="ECO:0000256" key="3">
    <source>
        <dbReference type="ARBA" id="ARBA00023155"/>
    </source>
</evidence>
<dbReference type="Proteomes" id="UP000193498">
    <property type="component" value="Unassembled WGS sequence"/>
</dbReference>
<feature type="DNA-binding region" description="Homeobox" evidence="5">
    <location>
        <begin position="13"/>
        <end position="72"/>
    </location>
</feature>
<evidence type="ECO:0000256" key="1">
    <source>
        <dbReference type="ARBA" id="ARBA00004123"/>
    </source>
</evidence>
<dbReference type="AlphaFoldDB" id="A0A1Y1Y5S4"/>
<accession>A0A1Y1Y5S4</accession>
<feature type="domain" description="Homeobox" evidence="8">
    <location>
        <begin position="11"/>
        <end position="71"/>
    </location>
</feature>
<keyword evidence="4 5" id="KW-0539">Nucleus</keyword>
<dbReference type="OrthoDB" id="6159439at2759"/>
<keyword evidence="2 5" id="KW-0238">DNA-binding</keyword>
<dbReference type="InterPro" id="IPR001356">
    <property type="entry name" value="HD"/>
</dbReference>
<sequence length="73" mass="8587">PHPAEESQCPSAVKPKRKRANATQLKVLNQLFQQTFFPSTELRIQLGKQLGMSPRTVQIWFQNKRQAWRIRNK</sequence>
<dbReference type="PROSITE" id="PS50071">
    <property type="entry name" value="HOMEOBOX_2"/>
    <property type="match status" value="1"/>
</dbReference>
<dbReference type="PANTHER" id="PTHR24324">
    <property type="entry name" value="HOMEOBOX PROTEIN HHEX"/>
    <property type="match status" value="1"/>
</dbReference>
<dbReference type="InterPro" id="IPR051000">
    <property type="entry name" value="Homeobox_DNA-bind_prot"/>
</dbReference>
<feature type="non-terminal residue" evidence="9">
    <location>
        <position position="73"/>
    </location>
</feature>
<proteinExistence type="predicted"/>
<dbReference type="GO" id="GO:0000978">
    <property type="term" value="F:RNA polymerase II cis-regulatory region sequence-specific DNA binding"/>
    <property type="evidence" value="ECO:0007669"/>
    <property type="project" value="TreeGrafter"/>
</dbReference>
<comment type="subcellular location">
    <subcellularLocation>
        <location evidence="1 5 6">Nucleus</location>
    </subcellularLocation>
</comment>
<evidence type="ECO:0000313" key="9">
    <source>
        <dbReference type="EMBL" id="ORX93235.1"/>
    </source>
</evidence>
<dbReference type="SMART" id="SM00389">
    <property type="entry name" value="HOX"/>
    <property type="match status" value="1"/>
</dbReference>
<dbReference type="InParanoid" id="A0A1Y1Y5S4"/>
<dbReference type="SUPFAM" id="SSF46689">
    <property type="entry name" value="Homeodomain-like"/>
    <property type="match status" value="1"/>
</dbReference>
<evidence type="ECO:0000256" key="2">
    <source>
        <dbReference type="ARBA" id="ARBA00023125"/>
    </source>
</evidence>
<feature type="non-terminal residue" evidence="9">
    <location>
        <position position="1"/>
    </location>
</feature>
<dbReference type="Gene3D" id="1.10.10.60">
    <property type="entry name" value="Homeodomain-like"/>
    <property type="match status" value="1"/>
</dbReference>
<dbReference type="Pfam" id="PF00046">
    <property type="entry name" value="Homeodomain"/>
    <property type="match status" value="1"/>
</dbReference>
<feature type="region of interest" description="Disordered" evidence="7">
    <location>
        <begin position="1"/>
        <end position="20"/>
    </location>
</feature>
<keyword evidence="3 5" id="KW-0371">Homeobox</keyword>
<evidence type="ECO:0000313" key="10">
    <source>
        <dbReference type="Proteomes" id="UP000193498"/>
    </source>
</evidence>